<evidence type="ECO:0000256" key="2">
    <source>
        <dbReference type="ARBA" id="ARBA00034247"/>
    </source>
</evidence>
<keyword evidence="3" id="KW-0175">Coiled coil</keyword>
<dbReference type="InterPro" id="IPR050469">
    <property type="entry name" value="Diguanylate_Cyclase"/>
</dbReference>
<dbReference type="InterPro" id="IPR029787">
    <property type="entry name" value="Nucleotide_cyclase"/>
</dbReference>
<feature type="domain" description="GGDEF" evidence="6">
    <location>
        <begin position="484"/>
        <end position="611"/>
    </location>
</feature>
<keyword evidence="4" id="KW-1133">Transmembrane helix</keyword>
<dbReference type="PANTHER" id="PTHR45138:SF9">
    <property type="entry name" value="DIGUANYLATE CYCLASE DGCM-RELATED"/>
    <property type="match status" value="1"/>
</dbReference>
<keyword evidence="5" id="KW-0732">Signal</keyword>
<dbReference type="Gene3D" id="3.30.70.270">
    <property type="match status" value="1"/>
</dbReference>
<evidence type="ECO:0000313" key="7">
    <source>
        <dbReference type="EMBL" id="TVU80410.1"/>
    </source>
</evidence>
<reference evidence="7 8" key="1">
    <citation type="submission" date="2019-07" db="EMBL/GenBank/DDBJ databases">
        <title>Diversity of Bacteria from Kongsfjorden, Arctic.</title>
        <authorList>
            <person name="Yu Y."/>
        </authorList>
    </citation>
    <scope>NUCLEOTIDE SEQUENCE [LARGE SCALE GENOMIC DNA]</scope>
    <source>
        <strain evidence="7 8">SM1927</strain>
    </source>
</reference>
<dbReference type="InterPro" id="IPR011990">
    <property type="entry name" value="TPR-like_helical_dom_sf"/>
</dbReference>
<evidence type="ECO:0000256" key="3">
    <source>
        <dbReference type="SAM" id="Coils"/>
    </source>
</evidence>
<evidence type="ECO:0000256" key="5">
    <source>
        <dbReference type="SAM" id="SignalP"/>
    </source>
</evidence>
<feature type="coiled-coil region" evidence="3">
    <location>
        <begin position="384"/>
        <end position="411"/>
    </location>
</feature>
<sequence>MYRMLLLFFFSTSLFASDVKNSIDRVYQGYTTTPESMALLASLEAGMPYSDNLDDARVMAFKCLFLDTDTLDKRQAFKVFLAEAKQVISSSGDAVLSQDLSVCEAFHLYSQGLYERAKMILQPIAEVALNPELDDKSQTSAIGFANFVLNRVYLAKGQYKLAFDTAQKSYQAYELAENYYERALTLREIAAIHLALFNYDLAIEQLLRAKSELATFNVQEHYKVTDEIAYVYELKGEVSKALELYLSIFAAVRQYENDDGFGYLVIKVAQLYTQLNEFEKAQQYFSQVQTLDITSDWIKQLHTMALAQWFLATDQISNAVRENNVLAQLDQQNWPASFTERYLQFYAALAMRQGDYQTQAAVQKQLLTIANTQVNNVADRALLSERLMFNLNQQNREIARLEEVADIKEKLLAVAVDKAFWQRLTLAFACVMLLMLAVYAYKQVQHKQHYKVLALKDELTGVANRRAILDMKKRAISKSKSTGTANSLISIDIDHFKAVNDQYGHDIGDELIKSVVNTLSQGVRSSDNVGRVGGEEFLIVLEQQSLQHALEVAERIRSSIEQQTHTAKNIKATVSMGVVEVAPDETPEQAAKRADINLYAAKRSGRNTITA</sequence>
<organism evidence="7 8">
    <name type="scientific">Pseudoalteromonas neustonica</name>
    <dbReference type="NCBI Taxonomy" id="1840331"/>
    <lineage>
        <taxon>Bacteria</taxon>
        <taxon>Pseudomonadati</taxon>
        <taxon>Pseudomonadota</taxon>
        <taxon>Gammaproteobacteria</taxon>
        <taxon>Alteromonadales</taxon>
        <taxon>Pseudoalteromonadaceae</taxon>
        <taxon>Pseudoalteromonas</taxon>
    </lineage>
</organism>
<protein>
    <recommendedName>
        <fullName evidence="1">diguanylate cyclase</fullName>
        <ecNumber evidence="1">2.7.7.65</ecNumber>
    </recommendedName>
</protein>
<name>A0ABY3F8K9_9GAMM</name>
<evidence type="ECO:0000259" key="6">
    <source>
        <dbReference type="PROSITE" id="PS50887"/>
    </source>
</evidence>
<proteinExistence type="predicted"/>
<dbReference type="Pfam" id="PF00990">
    <property type="entry name" value="GGDEF"/>
    <property type="match status" value="1"/>
</dbReference>
<dbReference type="EC" id="2.7.7.65" evidence="1"/>
<dbReference type="SUPFAM" id="SSF55073">
    <property type="entry name" value="Nucleotide cyclase"/>
    <property type="match status" value="1"/>
</dbReference>
<dbReference type="PANTHER" id="PTHR45138">
    <property type="entry name" value="REGULATORY COMPONENTS OF SENSORY TRANSDUCTION SYSTEM"/>
    <property type="match status" value="1"/>
</dbReference>
<dbReference type="InterPro" id="IPR000160">
    <property type="entry name" value="GGDEF_dom"/>
</dbReference>
<evidence type="ECO:0000256" key="1">
    <source>
        <dbReference type="ARBA" id="ARBA00012528"/>
    </source>
</evidence>
<feature type="signal peptide" evidence="5">
    <location>
        <begin position="1"/>
        <end position="16"/>
    </location>
</feature>
<evidence type="ECO:0000256" key="4">
    <source>
        <dbReference type="SAM" id="Phobius"/>
    </source>
</evidence>
<accession>A0ABY3F8K9</accession>
<dbReference type="CDD" id="cd01949">
    <property type="entry name" value="GGDEF"/>
    <property type="match status" value="1"/>
</dbReference>
<feature type="chain" id="PRO_5046092859" description="diguanylate cyclase" evidence="5">
    <location>
        <begin position="17"/>
        <end position="611"/>
    </location>
</feature>
<dbReference type="Proteomes" id="UP000317938">
    <property type="component" value="Unassembled WGS sequence"/>
</dbReference>
<dbReference type="SUPFAM" id="SSF48452">
    <property type="entry name" value="TPR-like"/>
    <property type="match status" value="1"/>
</dbReference>
<evidence type="ECO:0000313" key="8">
    <source>
        <dbReference type="Proteomes" id="UP000317938"/>
    </source>
</evidence>
<comment type="catalytic activity">
    <reaction evidence="2">
        <text>2 GTP = 3',3'-c-di-GMP + 2 diphosphate</text>
        <dbReference type="Rhea" id="RHEA:24898"/>
        <dbReference type="ChEBI" id="CHEBI:33019"/>
        <dbReference type="ChEBI" id="CHEBI:37565"/>
        <dbReference type="ChEBI" id="CHEBI:58805"/>
        <dbReference type="EC" id="2.7.7.65"/>
    </reaction>
</comment>
<dbReference type="EMBL" id="VNFF01000025">
    <property type="protein sequence ID" value="TVU80410.1"/>
    <property type="molecule type" value="Genomic_DNA"/>
</dbReference>
<dbReference type="NCBIfam" id="TIGR00254">
    <property type="entry name" value="GGDEF"/>
    <property type="match status" value="1"/>
</dbReference>
<keyword evidence="8" id="KW-1185">Reference proteome</keyword>
<dbReference type="PROSITE" id="PS50887">
    <property type="entry name" value="GGDEF"/>
    <property type="match status" value="1"/>
</dbReference>
<gene>
    <name evidence="7" type="ORF">FQP85_19815</name>
</gene>
<dbReference type="InterPro" id="IPR043128">
    <property type="entry name" value="Rev_trsase/Diguanyl_cyclase"/>
</dbReference>
<dbReference type="SMART" id="SM00267">
    <property type="entry name" value="GGDEF"/>
    <property type="match status" value="1"/>
</dbReference>
<dbReference type="Gene3D" id="1.25.40.10">
    <property type="entry name" value="Tetratricopeptide repeat domain"/>
    <property type="match status" value="1"/>
</dbReference>
<feature type="transmembrane region" description="Helical" evidence="4">
    <location>
        <begin position="420"/>
        <end position="441"/>
    </location>
</feature>
<keyword evidence="4" id="KW-0812">Transmembrane</keyword>
<keyword evidence="4" id="KW-0472">Membrane</keyword>
<comment type="caution">
    <text evidence="7">The sequence shown here is derived from an EMBL/GenBank/DDBJ whole genome shotgun (WGS) entry which is preliminary data.</text>
</comment>